<feature type="compositionally biased region" description="Polar residues" evidence="7">
    <location>
        <begin position="388"/>
        <end position="400"/>
    </location>
</feature>
<reference evidence="10" key="1">
    <citation type="submission" date="2003-08" db="EMBL/GenBank/DDBJ databases">
        <authorList>
            <person name="Birren B."/>
            <person name="Nusbaum C."/>
            <person name="Abebe A."/>
            <person name="Abouelleil A."/>
            <person name="Adekoya E."/>
            <person name="Ait-zahra M."/>
            <person name="Allen N."/>
            <person name="Allen T."/>
            <person name="An P."/>
            <person name="Anderson M."/>
            <person name="Anderson S."/>
            <person name="Arachchi H."/>
            <person name="Armbruster J."/>
            <person name="Bachantsang P."/>
            <person name="Baldwin J."/>
            <person name="Barry A."/>
            <person name="Bayul T."/>
            <person name="Blitshsteyn B."/>
            <person name="Bloom T."/>
            <person name="Blye J."/>
            <person name="Boguslavskiy L."/>
            <person name="Borowsky M."/>
            <person name="Boukhgalter B."/>
            <person name="Brunache A."/>
            <person name="Butler J."/>
            <person name="Calixte N."/>
            <person name="Calvo S."/>
            <person name="Camarata J."/>
            <person name="Campo K."/>
            <person name="Chang J."/>
            <person name="Cheshatsang Y."/>
            <person name="Citroen M."/>
            <person name="Collymore A."/>
            <person name="Considine T."/>
            <person name="Cook A."/>
            <person name="Cooke P."/>
            <person name="Corum B."/>
            <person name="Cuomo C."/>
            <person name="David R."/>
            <person name="Dawoe T."/>
            <person name="Degray S."/>
            <person name="Dodge S."/>
            <person name="Dooley K."/>
            <person name="Dorje P."/>
            <person name="Dorjee K."/>
            <person name="Dorris L."/>
            <person name="Duffey N."/>
            <person name="Dupes A."/>
            <person name="Elkins T."/>
            <person name="Engels R."/>
            <person name="Erickson J."/>
            <person name="Farina A."/>
            <person name="Faro S."/>
            <person name="Ferreira P."/>
            <person name="Fischer H."/>
            <person name="Fitzgerald M."/>
            <person name="Foley K."/>
            <person name="Gage D."/>
            <person name="Galagan J."/>
            <person name="Gearin G."/>
            <person name="Gnerre S."/>
            <person name="Gnirke A."/>
            <person name="Goyette A."/>
            <person name="Graham J."/>
            <person name="Grandbois E."/>
            <person name="Gyaltsen K."/>
            <person name="Hafez N."/>
            <person name="Hagopian D."/>
            <person name="Hagos B."/>
            <person name="Hall J."/>
            <person name="Hatcher B."/>
            <person name="Heller A."/>
            <person name="Higgins H."/>
            <person name="Honan T."/>
            <person name="Horn A."/>
            <person name="Houde N."/>
            <person name="Hughes L."/>
            <person name="Hulme W."/>
            <person name="Husby E."/>
            <person name="Iliev I."/>
            <person name="Jaffe D."/>
            <person name="Jones C."/>
            <person name="Kamal M."/>
            <person name="Kamat A."/>
            <person name="Kamvysselis M."/>
            <person name="Karlsson E."/>
            <person name="Kells C."/>
            <person name="Kieu A."/>
            <person name="Kisner P."/>
            <person name="Kodira C."/>
            <person name="Kulbokas E."/>
            <person name="Labutti K."/>
            <person name="Lama D."/>
            <person name="Landers T."/>
            <person name="Leger J."/>
            <person name="Levine S."/>
            <person name="Lewis D."/>
            <person name="Lewis T."/>
            <person name="Lindblad-toh K."/>
            <person name="Liu X."/>
            <person name="Lokyitsang T."/>
            <person name="Lokyitsang Y."/>
            <person name="Lucien O."/>
            <person name="Lui A."/>
            <person name="Ma L.J."/>
            <person name="Mabbitt R."/>
            <person name="Macdonald J."/>
            <person name="Maclean C."/>
            <person name="Major J."/>
            <person name="Manning J."/>
            <person name="Marabella R."/>
            <person name="Maru K."/>
            <person name="Matthews C."/>
            <person name="Mauceli E."/>
            <person name="Mccarthy M."/>
            <person name="Mcdonough S."/>
            <person name="Mcghee T."/>
            <person name="Meldrim J."/>
            <person name="Meneus L."/>
            <person name="Mesirov J."/>
            <person name="Mihalev A."/>
            <person name="Mihova T."/>
            <person name="Mikkelsen T."/>
            <person name="Mlenga V."/>
            <person name="Moru K."/>
            <person name="Mozes J."/>
            <person name="Mulrain L."/>
            <person name="Munson G."/>
            <person name="Naylor J."/>
            <person name="Newes C."/>
            <person name="Nguyen C."/>
            <person name="Nguyen N."/>
            <person name="Nguyen T."/>
            <person name="Nicol R."/>
            <person name="Nielsen C."/>
            <person name="Nizzari M."/>
            <person name="Norbu C."/>
            <person name="Norbu N."/>
            <person name="O'donnell P."/>
            <person name="Okoawo O."/>
            <person name="O'leary S."/>
            <person name="Omotosho B."/>
            <person name="O'neill K."/>
            <person name="Osman S."/>
            <person name="Parker S."/>
            <person name="Perrin D."/>
            <person name="Phunkhang P."/>
            <person name="Piqani B."/>
            <person name="Purcell S."/>
            <person name="Rachupka T."/>
            <person name="Ramasamy U."/>
            <person name="Rameau R."/>
            <person name="Ray V."/>
            <person name="Raymond C."/>
            <person name="Retta R."/>
            <person name="Richardson S."/>
            <person name="Rise C."/>
            <person name="Rodriguez J."/>
            <person name="Rogers J."/>
            <person name="Rogov P."/>
            <person name="Rutman M."/>
            <person name="Schupbach R."/>
            <person name="Seaman C."/>
            <person name="Settipalli S."/>
            <person name="Sharpe T."/>
            <person name="Sheridan J."/>
            <person name="Sherpa N."/>
            <person name="Shi J."/>
            <person name="Smirnov S."/>
            <person name="Smith C."/>
            <person name="Sougnez C."/>
            <person name="Spencer B."/>
            <person name="Stalker J."/>
            <person name="Stange-thomann N."/>
            <person name="Stavropoulos S."/>
            <person name="Stetson K."/>
            <person name="Stone C."/>
            <person name="Stone S."/>
            <person name="Stubbs M."/>
            <person name="Talamas J."/>
            <person name="Tchuinga P."/>
            <person name="Tenzing P."/>
            <person name="Tesfaye S."/>
            <person name="Theodore J."/>
            <person name="Thoulutsang Y."/>
            <person name="Topham K."/>
            <person name="Towey S."/>
            <person name="Tsamla T."/>
            <person name="Tsomo N."/>
            <person name="Vallee D."/>
            <person name="Vassiliev H."/>
            <person name="Venkataraman V."/>
            <person name="Vinson J."/>
            <person name="Vo A."/>
            <person name="Wade C."/>
            <person name="Wang S."/>
            <person name="Wangchuk T."/>
            <person name="Wangdi T."/>
            <person name="Whittaker C."/>
            <person name="Wilkinson J."/>
            <person name="Wu Y."/>
            <person name="Wyman D."/>
            <person name="Yadav S."/>
            <person name="Yang S."/>
            <person name="Yang X."/>
            <person name="Yeager S."/>
            <person name="Yee E."/>
            <person name="Young G."/>
            <person name="Zainoun J."/>
            <person name="Zembeck L."/>
            <person name="Zimmer A."/>
            <person name="Zody M."/>
            <person name="Lander E."/>
        </authorList>
    </citation>
    <scope>NUCLEOTIDE SEQUENCE [LARGE SCALE GENOMIC DNA]</scope>
</reference>
<feature type="DNA-binding region" description="Fork-head" evidence="6">
    <location>
        <begin position="245"/>
        <end position="339"/>
    </location>
</feature>
<feature type="region of interest" description="Disordered" evidence="7">
    <location>
        <begin position="382"/>
        <end position="413"/>
    </location>
</feature>
<dbReference type="GO" id="GO:0005634">
    <property type="term" value="C:nucleus"/>
    <property type="evidence" value="ECO:0007669"/>
    <property type="project" value="UniProtKB-SubCell"/>
</dbReference>
<feature type="domain" description="Fork-head" evidence="8">
    <location>
        <begin position="245"/>
        <end position="339"/>
    </location>
</feature>
<name>H2YXT2_CIOSA</name>
<feature type="region of interest" description="Disordered" evidence="7">
    <location>
        <begin position="436"/>
        <end position="467"/>
    </location>
</feature>
<dbReference type="SUPFAM" id="SSF46785">
    <property type="entry name" value="Winged helix' DNA-binding domain"/>
    <property type="match status" value="1"/>
</dbReference>
<dbReference type="Proteomes" id="UP000007875">
    <property type="component" value="Unassembled WGS sequence"/>
</dbReference>
<dbReference type="PANTHER" id="PTHR11829">
    <property type="entry name" value="FORKHEAD BOX PROTEIN"/>
    <property type="match status" value="1"/>
</dbReference>
<dbReference type="InterPro" id="IPR050211">
    <property type="entry name" value="FOX_domain-containing"/>
</dbReference>
<dbReference type="Ensembl" id="ENSCSAVT00000010267.1">
    <property type="protein sequence ID" value="ENSCSAVP00000010143.1"/>
    <property type="gene ID" value="ENSCSAVG00000005981.1"/>
</dbReference>
<keyword evidence="10" id="KW-1185">Reference proteome</keyword>
<dbReference type="PANTHER" id="PTHR11829:SF384">
    <property type="entry name" value="FORK-HEAD DOMAIN-CONTAINING PROTEIN"/>
    <property type="match status" value="1"/>
</dbReference>
<accession>H2YXT2</accession>
<dbReference type="eggNOG" id="KOG2294">
    <property type="taxonomic scope" value="Eukaryota"/>
</dbReference>
<dbReference type="GO" id="GO:0000981">
    <property type="term" value="F:DNA-binding transcription factor activity, RNA polymerase II-specific"/>
    <property type="evidence" value="ECO:0007669"/>
    <property type="project" value="TreeGrafter"/>
</dbReference>
<dbReference type="GeneTree" id="ENSGT00940000161176"/>
<dbReference type="FunFam" id="1.10.10.10:FF:000016">
    <property type="entry name" value="Forkhead box protein I1"/>
    <property type="match status" value="1"/>
</dbReference>
<dbReference type="GO" id="GO:0009653">
    <property type="term" value="P:anatomical structure morphogenesis"/>
    <property type="evidence" value="ECO:0007669"/>
    <property type="project" value="TreeGrafter"/>
</dbReference>
<dbReference type="InterPro" id="IPR036390">
    <property type="entry name" value="WH_DNA-bd_sf"/>
</dbReference>
<evidence type="ECO:0000313" key="10">
    <source>
        <dbReference type="Proteomes" id="UP000007875"/>
    </source>
</evidence>
<dbReference type="GO" id="GO:0030154">
    <property type="term" value="P:cell differentiation"/>
    <property type="evidence" value="ECO:0007669"/>
    <property type="project" value="TreeGrafter"/>
</dbReference>
<proteinExistence type="predicted"/>
<dbReference type="InParanoid" id="H2YXT2"/>
<evidence type="ECO:0000256" key="5">
    <source>
        <dbReference type="ARBA" id="ARBA00023242"/>
    </source>
</evidence>
<evidence type="ECO:0000256" key="6">
    <source>
        <dbReference type="PROSITE-ProRule" id="PRU00089"/>
    </source>
</evidence>
<evidence type="ECO:0000313" key="9">
    <source>
        <dbReference type="Ensembl" id="ENSCSAVP00000010143.1"/>
    </source>
</evidence>
<keyword evidence="2" id="KW-0805">Transcription regulation</keyword>
<dbReference type="PROSITE" id="PS50039">
    <property type="entry name" value="FORK_HEAD_3"/>
    <property type="match status" value="1"/>
</dbReference>
<protein>
    <recommendedName>
        <fullName evidence="8">Fork-head domain-containing protein</fullName>
    </recommendedName>
</protein>
<evidence type="ECO:0000256" key="1">
    <source>
        <dbReference type="ARBA" id="ARBA00004123"/>
    </source>
</evidence>
<dbReference type="AlphaFoldDB" id="H2YXT2"/>
<keyword evidence="5 6" id="KW-0539">Nucleus</keyword>
<dbReference type="STRING" id="51511.ENSCSAVP00000010143"/>
<evidence type="ECO:0000256" key="7">
    <source>
        <dbReference type="SAM" id="MobiDB-lite"/>
    </source>
</evidence>
<keyword evidence="4" id="KW-0804">Transcription</keyword>
<evidence type="ECO:0000256" key="3">
    <source>
        <dbReference type="ARBA" id="ARBA00023125"/>
    </source>
</evidence>
<dbReference type="PRINTS" id="PR00053">
    <property type="entry name" value="FORKHEAD"/>
</dbReference>
<dbReference type="InterPro" id="IPR036388">
    <property type="entry name" value="WH-like_DNA-bd_sf"/>
</dbReference>
<sequence length="561" mass="61035">MVYDHTLCSIIPIADSAINQHRWLTLPDATLDSSEFVNRLPSGVISEQTTPILKGSQYFNHEVHYSDLREGFGAEVFSEAPEIKFEESRLRNRRSMMSSIPTHHHHHAATQQDILEGTGSGPAGSMYDNFYNQNAIAAQAAAAARGPHAASAGHHHYPSALDYPTAAGASNPYLWLNAAAAGTASMGPGSNPYNPATSYMQSATYGAAAAAAAAGQRQFFGAPGFSSDFAWLSLSSQSELFKMVRPPYSYSALIAMAIQNSPEKKLTLAQIYQYVAENFPFYKKSRAGWQNSIRHNLSLNDCFKKVARDEDDPGKGNYWSLDPNCEKMFDNGNFRRKRKRRDQTNLLGKDSIERPADFNLPQIPPPMSLLNAVQNNQQLQDNRMVPDSPTTGSNQHASSQHGHHTSHNSGVGMELKHHNNMYQDSMLGTMHVKPEIQQQHSVESMDGGNHTRSPLTPSAQRSPPALGHNMATGSIMEACSRYGISGNGGISSPTPTSPDCNISGAGYGGSRAAAMAMSQQIHSPYGSGGRSSITSPHGAHCMPNPFNFSVNNLIQRNYPKI</sequence>
<reference evidence="9" key="3">
    <citation type="submission" date="2025-09" db="UniProtKB">
        <authorList>
            <consortium name="Ensembl"/>
        </authorList>
    </citation>
    <scope>IDENTIFICATION</scope>
</reference>
<reference evidence="9" key="2">
    <citation type="submission" date="2025-08" db="UniProtKB">
        <authorList>
            <consortium name="Ensembl"/>
        </authorList>
    </citation>
    <scope>IDENTIFICATION</scope>
</reference>
<evidence type="ECO:0000256" key="2">
    <source>
        <dbReference type="ARBA" id="ARBA00023015"/>
    </source>
</evidence>
<dbReference type="InterPro" id="IPR001766">
    <property type="entry name" value="Fork_head_dom"/>
</dbReference>
<keyword evidence="3 6" id="KW-0238">DNA-binding</keyword>
<dbReference type="Pfam" id="PF00250">
    <property type="entry name" value="Forkhead"/>
    <property type="match status" value="1"/>
</dbReference>
<dbReference type="OMA" id="YNQNAIA"/>
<dbReference type="PROSITE" id="PS00658">
    <property type="entry name" value="FORK_HEAD_2"/>
    <property type="match status" value="1"/>
</dbReference>
<evidence type="ECO:0000256" key="4">
    <source>
        <dbReference type="ARBA" id="ARBA00023163"/>
    </source>
</evidence>
<dbReference type="SMART" id="SM00339">
    <property type="entry name" value="FH"/>
    <property type="match status" value="1"/>
</dbReference>
<dbReference type="PROSITE" id="PS00657">
    <property type="entry name" value="FORK_HEAD_1"/>
    <property type="match status" value="1"/>
</dbReference>
<comment type="subcellular location">
    <subcellularLocation>
        <location evidence="1 6">Nucleus</location>
    </subcellularLocation>
</comment>
<evidence type="ECO:0000259" key="8">
    <source>
        <dbReference type="PROSITE" id="PS50039"/>
    </source>
</evidence>
<dbReference type="GO" id="GO:0000978">
    <property type="term" value="F:RNA polymerase II cis-regulatory region sequence-specific DNA binding"/>
    <property type="evidence" value="ECO:0007669"/>
    <property type="project" value="TreeGrafter"/>
</dbReference>
<dbReference type="Gene3D" id="1.10.10.10">
    <property type="entry name" value="Winged helix-like DNA-binding domain superfamily/Winged helix DNA-binding domain"/>
    <property type="match status" value="1"/>
</dbReference>
<dbReference type="HOGENOM" id="CLU_033635_0_0_1"/>
<dbReference type="InterPro" id="IPR030456">
    <property type="entry name" value="TF_fork_head_CS_2"/>
</dbReference>
<feature type="region of interest" description="Disordered" evidence="7">
    <location>
        <begin position="330"/>
        <end position="368"/>
    </location>
</feature>
<feature type="compositionally biased region" description="Polar residues" evidence="7">
    <location>
        <begin position="450"/>
        <end position="461"/>
    </location>
</feature>
<dbReference type="InterPro" id="IPR018122">
    <property type="entry name" value="TF_fork_head_CS_1"/>
</dbReference>
<organism evidence="9 10">
    <name type="scientific">Ciona savignyi</name>
    <name type="common">Pacific transparent sea squirt</name>
    <dbReference type="NCBI Taxonomy" id="51511"/>
    <lineage>
        <taxon>Eukaryota</taxon>
        <taxon>Metazoa</taxon>
        <taxon>Chordata</taxon>
        <taxon>Tunicata</taxon>
        <taxon>Ascidiacea</taxon>
        <taxon>Phlebobranchia</taxon>
        <taxon>Cionidae</taxon>
        <taxon>Ciona</taxon>
    </lineage>
</organism>